<dbReference type="PATRIC" id="fig|702438.4.peg.2587"/>
<accession>G1WF80</accession>
<gene>
    <name evidence="1" type="ORF">HMPREF9431_02481</name>
</gene>
<proteinExistence type="predicted"/>
<comment type="caution">
    <text evidence="1">The sequence shown here is derived from an EMBL/GenBank/DDBJ whole genome shotgun (WGS) entry which is preliminary data.</text>
</comment>
<reference evidence="1 2" key="1">
    <citation type="submission" date="2011-07" db="EMBL/GenBank/DDBJ databases">
        <title>The Genome Sequence of Prevotella oulorum F0390.</title>
        <authorList>
            <consortium name="The Broad Institute Genome Sequencing Platform"/>
            <consortium name="The Broad Institute Genome Sequencing Center for Infectious Disease"/>
            <person name="Earl A."/>
            <person name="Ward D."/>
            <person name="Feldgarden M."/>
            <person name="Gevers D."/>
            <person name="Izard J."/>
            <person name="Ganesan A."/>
            <person name="Baranova O.V."/>
            <person name="Blanton J.M."/>
            <person name="Tanner A.C."/>
            <person name="Dewhirst F.E."/>
            <person name="Young S.K."/>
            <person name="Zeng Q."/>
            <person name="Gargeya S."/>
            <person name="Fitzgerald M."/>
            <person name="Haas B."/>
            <person name="Abouelleil A."/>
            <person name="Alvarado L."/>
            <person name="Arachchi H.M."/>
            <person name="Berlin A."/>
            <person name="Brown A."/>
            <person name="Chapman S.B."/>
            <person name="Chen Z."/>
            <person name="Dunbar C."/>
            <person name="Freedman E."/>
            <person name="Gearin G."/>
            <person name="Gellesch M."/>
            <person name="Goldberg J."/>
            <person name="Griggs A."/>
            <person name="Gujja S."/>
            <person name="Heiman D."/>
            <person name="Howarth C."/>
            <person name="Larson L."/>
            <person name="Lui A."/>
            <person name="MacDonald P.J.P."/>
            <person name="Mehta T."/>
            <person name="Montmayeur A."/>
            <person name="Murphy C."/>
            <person name="Neiman D."/>
            <person name="Pearson M."/>
            <person name="Priest M."/>
            <person name="Roberts A."/>
            <person name="Saif S."/>
            <person name="Shea T."/>
            <person name="Shenoy N."/>
            <person name="Sisk P."/>
            <person name="Stolte C."/>
            <person name="Sykes S."/>
            <person name="Wortman J."/>
            <person name="Nusbaum C."/>
            <person name="Birren B."/>
        </authorList>
    </citation>
    <scope>NUCLEOTIDE SEQUENCE [LARGE SCALE GENOMIC DNA]</scope>
    <source>
        <strain evidence="1 2">F0390</strain>
    </source>
</reference>
<feature type="non-terminal residue" evidence="1">
    <location>
        <position position="1"/>
    </location>
</feature>
<sequence>AERGTMIKAVVCDGHVGLLQSIHFCPVQMCQFHQFQIVRRLLTNNPHLPAGVELLALMRRMFSMRKEEFITAFDKWCDKWKEFLNERTLLISGKTTYTHRRLRTARRSIKTHLPWLYTCEEHPDIQIPNTTNLLEGFNSQLKRALHNHNGLNEANKKKFIDGLINTKKW</sequence>
<evidence type="ECO:0000313" key="1">
    <source>
        <dbReference type="EMBL" id="EGV28555.1"/>
    </source>
</evidence>
<dbReference type="AlphaFoldDB" id="G1WF80"/>
<dbReference type="HOGENOM" id="CLU_110055_0_0_10"/>
<organism evidence="1 2">
    <name type="scientific">Segatella oulorum F0390</name>
    <dbReference type="NCBI Taxonomy" id="702438"/>
    <lineage>
        <taxon>Bacteria</taxon>
        <taxon>Pseudomonadati</taxon>
        <taxon>Bacteroidota</taxon>
        <taxon>Bacteroidia</taxon>
        <taxon>Bacteroidales</taxon>
        <taxon>Prevotellaceae</taxon>
        <taxon>Segatella</taxon>
    </lineage>
</organism>
<dbReference type="EMBL" id="ADGI01000073">
    <property type="protein sequence ID" value="EGV28555.1"/>
    <property type="molecule type" value="Genomic_DNA"/>
</dbReference>
<dbReference type="Proteomes" id="UP000005141">
    <property type="component" value="Unassembled WGS sequence"/>
</dbReference>
<name>G1WF80_9BACT</name>
<dbReference type="eggNOG" id="COG3677">
    <property type="taxonomic scope" value="Bacteria"/>
</dbReference>
<evidence type="ECO:0008006" key="3">
    <source>
        <dbReference type="Google" id="ProtNLM"/>
    </source>
</evidence>
<keyword evidence="2" id="KW-1185">Reference proteome</keyword>
<evidence type="ECO:0000313" key="2">
    <source>
        <dbReference type="Proteomes" id="UP000005141"/>
    </source>
</evidence>
<protein>
    <recommendedName>
        <fullName evidence="3">Mutator family transposase</fullName>
    </recommendedName>
</protein>